<sequence>MLAVPELRSQIARHLCSHTAHEDKGIDAAPATRATLLPAYVNHPD</sequence>
<dbReference type="Proteomes" id="UP000319143">
    <property type="component" value="Unassembled WGS sequence"/>
</dbReference>
<evidence type="ECO:0000313" key="1">
    <source>
        <dbReference type="EMBL" id="TWU29125.1"/>
    </source>
</evidence>
<comment type="caution">
    <text evidence="1">The sequence shown here is derived from an EMBL/GenBank/DDBJ whole genome shotgun (WGS) entry which is preliminary data.</text>
</comment>
<organism evidence="1 2">
    <name type="scientific">Novipirellula artificiosorum</name>
    <dbReference type="NCBI Taxonomy" id="2528016"/>
    <lineage>
        <taxon>Bacteria</taxon>
        <taxon>Pseudomonadati</taxon>
        <taxon>Planctomycetota</taxon>
        <taxon>Planctomycetia</taxon>
        <taxon>Pirellulales</taxon>
        <taxon>Pirellulaceae</taxon>
        <taxon>Novipirellula</taxon>
    </lineage>
</organism>
<proteinExistence type="predicted"/>
<evidence type="ECO:0000313" key="2">
    <source>
        <dbReference type="Proteomes" id="UP000319143"/>
    </source>
</evidence>
<name>A0A5C6CYY2_9BACT</name>
<keyword evidence="2" id="KW-1185">Reference proteome</keyword>
<dbReference type="EMBL" id="SJPV01000023">
    <property type="protein sequence ID" value="TWU29125.1"/>
    <property type="molecule type" value="Genomic_DNA"/>
</dbReference>
<dbReference type="AlphaFoldDB" id="A0A5C6CYY2"/>
<accession>A0A5C6CYY2</accession>
<gene>
    <name evidence="1" type="ORF">Poly41_66970</name>
</gene>
<reference evidence="1 2" key="1">
    <citation type="submission" date="2019-02" db="EMBL/GenBank/DDBJ databases">
        <title>Deep-cultivation of Planctomycetes and their phenomic and genomic characterization uncovers novel biology.</title>
        <authorList>
            <person name="Wiegand S."/>
            <person name="Jogler M."/>
            <person name="Boedeker C."/>
            <person name="Pinto D."/>
            <person name="Vollmers J."/>
            <person name="Rivas-Marin E."/>
            <person name="Kohn T."/>
            <person name="Peeters S.H."/>
            <person name="Heuer A."/>
            <person name="Rast P."/>
            <person name="Oberbeckmann S."/>
            <person name="Bunk B."/>
            <person name="Jeske O."/>
            <person name="Meyerdierks A."/>
            <person name="Storesund J.E."/>
            <person name="Kallscheuer N."/>
            <person name="Luecker S."/>
            <person name="Lage O.M."/>
            <person name="Pohl T."/>
            <person name="Merkel B.J."/>
            <person name="Hornburger P."/>
            <person name="Mueller R.-W."/>
            <person name="Bruemmer F."/>
            <person name="Labrenz M."/>
            <person name="Spormann A.M."/>
            <person name="Op Den Camp H."/>
            <person name="Overmann J."/>
            <person name="Amann R."/>
            <person name="Jetten M.S.M."/>
            <person name="Mascher T."/>
            <person name="Medema M.H."/>
            <person name="Devos D.P."/>
            <person name="Kaster A.-K."/>
            <person name="Ovreas L."/>
            <person name="Rohde M."/>
            <person name="Galperin M.Y."/>
            <person name="Jogler C."/>
        </authorList>
    </citation>
    <scope>NUCLEOTIDE SEQUENCE [LARGE SCALE GENOMIC DNA]</scope>
    <source>
        <strain evidence="1 2">Poly41</strain>
    </source>
</reference>
<protein>
    <submittedName>
        <fullName evidence="1">Uncharacterized protein</fullName>
    </submittedName>
</protein>